<protein>
    <submittedName>
        <fullName evidence="2">Glycogen [starch] synthase</fullName>
    </submittedName>
</protein>
<evidence type="ECO:0000313" key="1">
    <source>
        <dbReference type="Proteomes" id="UP000887569"/>
    </source>
</evidence>
<name>A0A915ANM7_PARUN</name>
<reference evidence="2" key="1">
    <citation type="submission" date="2022-11" db="UniProtKB">
        <authorList>
            <consortium name="WormBaseParasite"/>
        </authorList>
    </citation>
    <scope>IDENTIFICATION</scope>
</reference>
<accession>A0A915ANM7</accession>
<organism evidence="1 2">
    <name type="scientific">Parascaris univalens</name>
    <name type="common">Nematode worm</name>
    <dbReference type="NCBI Taxonomy" id="6257"/>
    <lineage>
        <taxon>Eukaryota</taxon>
        <taxon>Metazoa</taxon>
        <taxon>Ecdysozoa</taxon>
        <taxon>Nematoda</taxon>
        <taxon>Chromadorea</taxon>
        <taxon>Rhabditida</taxon>
        <taxon>Spirurina</taxon>
        <taxon>Ascaridomorpha</taxon>
        <taxon>Ascaridoidea</taxon>
        <taxon>Ascarididae</taxon>
        <taxon>Parascaris</taxon>
    </lineage>
</organism>
<dbReference type="AlphaFoldDB" id="A0A915ANM7"/>
<evidence type="ECO:0000313" key="2">
    <source>
        <dbReference type="WBParaSite" id="PgR011_g119_t01"/>
    </source>
</evidence>
<sequence>MIDEKNARSPLIDLSRLSFSSCCILKQHFCGYYFVVVGANYVDFVEHCQLLYRLPPLGLAEIVCGAHCVFSVIRTGLLQQLHPSFSSFLVLPVLRVPLPPTYLSLLCSIVRARLYHH</sequence>
<dbReference type="WBParaSite" id="PgR011_g119_t01">
    <property type="protein sequence ID" value="PgR011_g119_t01"/>
    <property type="gene ID" value="PgR011_g119"/>
</dbReference>
<dbReference type="Proteomes" id="UP000887569">
    <property type="component" value="Unplaced"/>
</dbReference>
<proteinExistence type="predicted"/>
<keyword evidence="1" id="KW-1185">Reference proteome</keyword>